<proteinExistence type="predicted"/>
<name>A0A9K3LUS7_9STRA</name>
<dbReference type="InterPro" id="IPR007257">
    <property type="entry name" value="GINS_Psf2"/>
</dbReference>
<organism evidence="3 4">
    <name type="scientific">Nitzschia inconspicua</name>
    <dbReference type="NCBI Taxonomy" id="303405"/>
    <lineage>
        <taxon>Eukaryota</taxon>
        <taxon>Sar</taxon>
        <taxon>Stramenopiles</taxon>
        <taxon>Ochrophyta</taxon>
        <taxon>Bacillariophyta</taxon>
        <taxon>Bacillariophyceae</taxon>
        <taxon>Bacillariophycidae</taxon>
        <taxon>Bacillariales</taxon>
        <taxon>Bacillariaceae</taxon>
        <taxon>Nitzschia</taxon>
    </lineage>
</organism>
<dbReference type="Pfam" id="PF25005">
    <property type="entry name" value="PSF2_N"/>
    <property type="match status" value="1"/>
</dbReference>
<dbReference type="GO" id="GO:0006260">
    <property type="term" value="P:DNA replication"/>
    <property type="evidence" value="ECO:0007669"/>
    <property type="project" value="InterPro"/>
</dbReference>
<evidence type="ECO:0000259" key="2">
    <source>
        <dbReference type="Pfam" id="PF25005"/>
    </source>
</evidence>
<feature type="domain" description="DNA replication complex GINS protein PSF2 N-terminal" evidence="2">
    <location>
        <begin position="9"/>
        <end position="69"/>
    </location>
</feature>
<dbReference type="GO" id="GO:0000727">
    <property type="term" value="P:double-strand break repair via break-induced replication"/>
    <property type="evidence" value="ECO:0007669"/>
    <property type="project" value="TreeGrafter"/>
</dbReference>
<keyword evidence="4" id="KW-1185">Reference proteome</keyword>
<sequence>MVRLSLCNQSSFCSENELVTIIPSFNYDNKVPLISSPDQTDIGPFQAGLPTVVPLWIAKTLYQRKLAQIELPEWLASEQKLVEILQEERESGLLTNQLPFYYYEIARSLNFCVPKQTQVVLQDVVALRSDKLRQHFHELSRTDLQEQPLMKDDEEQPYELPMVSVTGIASHEINKVGPFLQRAFSDYGFLTKRAIDEGMNKASAGRSGSTSRDEDLGKQSQSQESSRKVSMVRSRLRRFRS</sequence>
<evidence type="ECO:0000256" key="1">
    <source>
        <dbReference type="SAM" id="MobiDB-lite"/>
    </source>
</evidence>
<dbReference type="InterPro" id="IPR056784">
    <property type="entry name" value="PSF2_N"/>
</dbReference>
<dbReference type="AlphaFoldDB" id="A0A9K3LUS7"/>
<dbReference type="OrthoDB" id="41876at2759"/>
<reference evidence="3" key="2">
    <citation type="submission" date="2021-04" db="EMBL/GenBank/DDBJ databases">
        <authorList>
            <person name="Podell S."/>
        </authorList>
    </citation>
    <scope>NUCLEOTIDE SEQUENCE</scope>
    <source>
        <strain evidence="3">Hildebrandi</strain>
    </source>
</reference>
<dbReference type="PANTHER" id="PTHR12772:SF0">
    <property type="entry name" value="DNA REPLICATION COMPLEX GINS PROTEIN PSF2"/>
    <property type="match status" value="1"/>
</dbReference>
<evidence type="ECO:0000313" key="3">
    <source>
        <dbReference type="EMBL" id="KAG7368642.1"/>
    </source>
</evidence>
<gene>
    <name evidence="3" type="ORF">IV203_031385</name>
</gene>
<comment type="caution">
    <text evidence="3">The sequence shown here is derived from an EMBL/GenBank/DDBJ whole genome shotgun (WGS) entry which is preliminary data.</text>
</comment>
<reference evidence="3" key="1">
    <citation type="journal article" date="2021" name="Sci. Rep.">
        <title>Diploid genomic architecture of Nitzschia inconspicua, an elite biomass production diatom.</title>
        <authorList>
            <person name="Oliver A."/>
            <person name="Podell S."/>
            <person name="Pinowska A."/>
            <person name="Traller J.C."/>
            <person name="Smith S.R."/>
            <person name="McClure R."/>
            <person name="Beliaev A."/>
            <person name="Bohutskyi P."/>
            <person name="Hill E.A."/>
            <person name="Rabines A."/>
            <person name="Zheng H."/>
            <person name="Allen L.Z."/>
            <person name="Kuo A."/>
            <person name="Grigoriev I.V."/>
            <person name="Allen A.E."/>
            <person name="Hazlebeck D."/>
            <person name="Allen E.E."/>
        </authorList>
    </citation>
    <scope>NUCLEOTIDE SEQUENCE</scope>
    <source>
        <strain evidence="3">Hildebrandi</strain>
    </source>
</reference>
<dbReference type="GO" id="GO:0000811">
    <property type="term" value="C:GINS complex"/>
    <property type="evidence" value="ECO:0007669"/>
    <property type="project" value="TreeGrafter"/>
</dbReference>
<dbReference type="CDD" id="cd21694">
    <property type="entry name" value="GINS_B_Psf2"/>
    <property type="match status" value="1"/>
</dbReference>
<protein>
    <submittedName>
        <fullName evidence="3">Gins complex like protein</fullName>
    </submittedName>
</protein>
<accession>A0A9K3LUS7</accession>
<dbReference type="PANTHER" id="PTHR12772">
    <property type="entry name" value="DNA REPLICATION COMPLEX GINS PROTEIN PSF2"/>
    <property type="match status" value="1"/>
</dbReference>
<dbReference type="Proteomes" id="UP000693970">
    <property type="component" value="Unassembled WGS sequence"/>
</dbReference>
<dbReference type="EMBL" id="JAGRRH010000006">
    <property type="protein sequence ID" value="KAG7368642.1"/>
    <property type="molecule type" value="Genomic_DNA"/>
</dbReference>
<evidence type="ECO:0000313" key="4">
    <source>
        <dbReference type="Proteomes" id="UP000693970"/>
    </source>
</evidence>
<feature type="region of interest" description="Disordered" evidence="1">
    <location>
        <begin position="200"/>
        <end position="241"/>
    </location>
</feature>